<proteinExistence type="inferred from homology"/>
<evidence type="ECO:0000256" key="8">
    <source>
        <dbReference type="ARBA" id="ARBA00023136"/>
    </source>
</evidence>
<evidence type="ECO:0000256" key="4">
    <source>
        <dbReference type="ARBA" id="ARBA00022475"/>
    </source>
</evidence>
<evidence type="ECO:0000256" key="7">
    <source>
        <dbReference type="ARBA" id="ARBA00022989"/>
    </source>
</evidence>
<keyword evidence="3 9" id="KW-0813">Transport</keyword>
<dbReference type="InterPro" id="IPR035906">
    <property type="entry name" value="MetI-like_sf"/>
</dbReference>
<evidence type="ECO:0000256" key="2">
    <source>
        <dbReference type="ARBA" id="ARBA00010072"/>
    </source>
</evidence>
<keyword evidence="7 9" id="KW-1133">Transmembrane helix</keyword>
<reference evidence="11 12" key="1">
    <citation type="submission" date="2019-11" db="EMBL/GenBank/DDBJ databases">
        <title>Comparative genomics of hydrocarbon-degrading Desulfosarcina strains.</title>
        <authorList>
            <person name="Watanabe M."/>
            <person name="Kojima H."/>
            <person name="Fukui M."/>
        </authorList>
    </citation>
    <scope>NUCLEOTIDE SEQUENCE [LARGE SCALE GENOMIC DNA]</scope>
    <source>
        <strain evidence="11 12">28bB2T</strain>
    </source>
</reference>
<feature type="transmembrane region" description="Helical" evidence="9">
    <location>
        <begin position="185"/>
        <end position="209"/>
    </location>
</feature>
<comment type="subcellular location">
    <subcellularLocation>
        <location evidence="1">Cell inner membrane</location>
        <topology evidence="1">Multi-pass membrane protein</topology>
    </subcellularLocation>
    <subcellularLocation>
        <location evidence="9">Cell membrane</location>
        <topology evidence="9">Multi-pass membrane protein</topology>
    </subcellularLocation>
</comment>
<feature type="domain" description="ABC transmembrane type-1" evidence="10">
    <location>
        <begin position="21"/>
        <end position="209"/>
    </location>
</feature>
<dbReference type="CDD" id="cd06261">
    <property type="entry name" value="TM_PBP2"/>
    <property type="match status" value="1"/>
</dbReference>
<evidence type="ECO:0000259" key="10">
    <source>
        <dbReference type="PROSITE" id="PS50928"/>
    </source>
</evidence>
<dbReference type="PANTHER" id="PTHR30614:SF0">
    <property type="entry name" value="L-CYSTINE TRANSPORT SYSTEM PERMEASE PROTEIN TCYL"/>
    <property type="match status" value="1"/>
</dbReference>
<dbReference type="GO" id="GO:0043190">
    <property type="term" value="C:ATP-binding cassette (ABC) transporter complex"/>
    <property type="evidence" value="ECO:0007669"/>
    <property type="project" value="InterPro"/>
</dbReference>
<keyword evidence="8 9" id="KW-0472">Membrane</keyword>
<dbReference type="AlphaFoldDB" id="A0A5K7ZYR2"/>
<feature type="transmembrane region" description="Helical" evidence="9">
    <location>
        <begin position="60"/>
        <end position="80"/>
    </location>
</feature>
<evidence type="ECO:0000313" key="12">
    <source>
        <dbReference type="Proteomes" id="UP000425960"/>
    </source>
</evidence>
<dbReference type="SUPFAM" id="SSF161098">
    <property type="entry name" value="MetI-like"/>
    <property type="match status" value="1"/>
</dbReference>
<name>A0A5K7ZYR2_9BACT</name>
<comment type="similarity">
    <text evidence="2">Belongs to the binding-protein-dependent transport system permease family. HisMQ subfamily.</text>
</comment>
<dbReference type="PANTHER" id="PTHR30614">
    <property type="entry name" value="MEMBRANE COMPONENT OF AMINO ACID ABC TRANSPORTER"/>
    <property type="match status" value="1"/>
</dbReference>
<feature type="transmembrane region" description="Helical" evidence="9">
    <location>
        <begin position="155"/>
        <end position="173"/>
    </location>
</feature>
<dbReference type="NCBIfam" id="TIGR01726">
    <property type="entry name" value="HEQRo_perm_3TM"/>
    <property type="match status" value="1"/>
</dbReference>
<dbReference type="InterPro" id="IPR000515">
    <property type="entry name" value="MetI-like"/>
</dbReference>
<accession>A0A5K7ZYR2</accession>
<keyword evidence="4" id="KW-1003">Cell membrane</keyword>
<dbReference type="KEGG" id="dov:DSCO28_58520"/>
<dbReference type="InterPro" id="IPR010065">
    <property type="entry name" value="AA_ABC_transptr_permease_3TM"/>
</dbReference>
<dbReference type="RefSeq" id="WP_155312955.1">
    <property type="nucleotide sequence ID" value="NZ_AP021876.1"/>
</dbReference>
<evidence type="ECO:0000313" key="11">
    <source>
        <dbReference type="EMBL" id="BBO85286.1"/>
    </source>
</evidence>
<keyword evidence="5 9" id="KW-0812">Transmembrane</keyword>
<dbReference type="GO" id="GO:0006865">
    <property type="term" value="P:amino acid transport"/>
    <property type="evidence" value="ECO:0007669"/>
    <property type="project" value="UniProtKB-KW"/>
</dbReference>
<protein>
    <submittedName>
        <fullName evidence="11">ABC transporter permease</fullName>
    </submittedName>
</protein>
<dbReference type="Pfam" id="PF00528">
    <property type="entry name" value="BPD_transp_1"/>
    <property type="match status" value="1"/>
</dbReference>
<evidence type="ECO:0000256" key="3">
    <source>
        <dbReference type="ARBA" id="ARBA00022448"/>
    </source>
</evidence>
<dbReference type="Proteomes" id="UP000425960">
    <property type="component" value="Chromosome"/>
</dbReference>
<gene>
    <name evidence="11" type="ORF">DSCO28_58520</name>
</gene>
<feature type="transmembrane region" description="Helical" evidence="9">
    <location>
        <begin position="27"/>
        <end position="48"/>
    </location>
</feature>
<dbReference type="InterPro" id="IPR043429">
    <property type="entry name" value="ArtM/GltK/GlnP/TcyL/YhdX-like"/>
</dbReference>
<dbReference type="Gene3D" id="1.10.3720.10">
    <property type="entry name" value="MetI-like"/>
    <property type="match status" value="1"/>
</dbReference>
<dbReference type="PROSITE" id="PS50928">
    <property type="entry name" value="ABC_TM1"/>
    <property type="match status" value="1"/>
</dbReference>
<evidence type="ECO:0000256" key="9">
    <source>
        <dbReference type="RuleBase" id="RU363032"/>
    </source>
</evidence>
<evidence type="ECO:0000256" key="6">
    <source>
        <dbReference type="ARBA" id="ARBA00022970"/>
    </source>
</evidence>
<dbReference type="GO" id="GO:0022857">
    <property type="term" value="F:transmembrane transporter activity"/>
    <property type="evidence" value="ECO:0007669"/>
    <property type="project" value="InterPro"/>
</dbReference>
<dbReference type="EMBL" id="AP021876">
    <property type="protein sequence ID" value="BBO85286.1"/>
    <property type="molecule type" value="Genomic_DNA"/>
</dbReference>
<keyword evidence="6" id="KW-0029">Amino-acid transport</keyword>
<evidence type="ECO:0000256" key="5">
    <source>
        <dbReference type="ARBA" id="ARBA00022692"/>
    </source>
</evidence>
<sequence length="229" mass="24652">MPIGEFFAFCQKVLPDLIQGTGVTLKIAGGALLIGLVVGLPVALLRVYGSVWLRRLAGAYINLFRGTPLLVQLFVVYYGLPDLGLTFSRLAAAYLTLGLNSGAYQAEYLRGALQAVGSGQMTAARAIGMSRLTAIRHIILPQALRLVLPSWSNEMIAIIKYTAVVFLIAVPDLMGKAKIISSRTFAPISTYIIVALIYLVVVGLASIVLHHVGKRFETPGLENPETATR</sequence>
<evidence type="ECO:0000256" key="1">
    <source>
        <dbReference type="ARBA" id="ARBA00004429"/>
    </source>
</evidence>
<organism evidence="11 12">
    <name type="scientific">Desulfosarcina ovata subsp. sediminis</name>
    <dbReference type="NCBI Taxonomy" id="885957"/>
    <lineage>
        <taxon>Bacteria</taxon>
        <taxon>Pseudomonadati</taxon>
        <taxon>Thermodesulfobacteriota</taxon>
        <taxon>Desulfobacteria</taxon>
        <taxon>Desulfobacterales</taxon>
        <taxon>Desulfosarcinaceae</taxon>
        <taxon>Desulfosarcina</taxon>
    </lineage>
</organism>